<sequence>MGLSDLDGVFWRKYRKCRFIAGNQHTAGQIDVYYENTSYLGEWKSHVVLFGRVNSRSKNETSTSSSVSDECRLKATAMVRVVVVEESVAVEMESQTIARIHSAPGEQNYLEE</sequence>
<name>A0ABD1W8L3_9LAMI</name>
<dbReference type="Proteomes" id="UP001604277">
    <property type="component" value="Unassembled WGS sequence"/>
</dbReference>
<comment type="caution">
    <text evidence="1">The sequence shown here is derived from an EMBL/GenBank/DDBJ whole genome shotgun (WGS) entry which is preliminary data.</text>
</comment>
<protein>
    <submittedName>
        <fullName evidence="1">Uncharacterized protein</fullName>
    </submittedName>
</protein>
<organism evidence="1 2">
    <name type="scientific">Forsythia ovata</name>
    <dbReference type="NCBI Taxonomy" id="205694"/>
    <lineage>
        <taxon>Eukaryota</taxon>
        <taxon>Viridiplantae</taxon>
        <taxon>Streptophyta</taxon>
        <taxon>Embryophyta</taxon>
        <taxon>Tracheophyta</taxon>
        <taxon>Spermatophyta</taxon>
        <taxon>Magnoliopsida</taxon>
        <taxon>eudicotyledons</taxon>
        <taxon>Gunneridae</taxon>
        <taxon>Pentapetalae</taxon>
        <taxon>asterids</taxon>
        <taxon>lamiids</taxon>
        <taxon>Lamiales</taxon>
        <taxon>Oleaceae</taxon>
        <taxon>Forsythieae</taxon>
        <taxon>Forsythia</taxon>
    </lineage>
</organism>
<dbReference type="EMBL" id="JBFOLJ010000004">
    <property type="protein sequence ID" value="KAL2546014.1"/>
    <property type="molecule type" value="Genomic_DNA"/>
</dbReference>
<reference evidence="2" key="1">
    <citation type="submission" date="2024-07" db="EMBL/GenBank/DDBJ databases">
        <title>Two chromosome-level genome assemblies of Korean endemic species Abeliophyllum distichum and Forsythia ovata (Oleaceae).</title>
        <authorList>
            <person name="Jang H."/>
        </authorList>
    </citation>
    <scope>NUCLEOTIDE SEQUENCE [LARGE SCALE GENOMIC DNA]</scope>
</reference>
<evidence type="ECO:0000313" key="1">
    <source>
        <dbReference type="EMBL" id="KAL2546014.1"/>
    </source>
</evidence>
<evidence type="ECO:0000313" key="2">
    <source>
        <dbReference type="Proteomes" id="UP001604277"/>
    </source>
</evidence>
<proteinExistence type="predicted"/>
<keyword evidence="2" id="KW-1185">Reference proteome</keyword>
<dbReference type="AlphaFoldDB" id="A0ABD1W8L3"/>
<gene>
    <name evidence="1" type="ORF">Fot_15247</name>
</gene>
<accession>A0ABD1W8L3</accession>